<dbReference type="Proteomes" id="UP000322144">
    <property type="component" value="Segment"/>
</dbReference>
<proteinExistence type="predicted"/>
<name>A0A5C1K944_9CAUD</name>
<sequence length="99" mass="11218">MNFSTLISDTMKLSANLAKNDVVKGMVLQAARDIFITRTDREKGYTETKYANEGDDLEIICEDVDNPAGGFRVINHDNFNQIETIPFSEMEDTFNDYGK</sequence>
<dbReference type="RefSeq" id="YP_010661074.1">
    <property type="nucleotide sequence ID" value="NC_070882.1"/>
</dbReference>
<keyword evidence="2" id="KW-1185">Reference proteome</keyword>
<reference evidence="1 2" key="1">
    <citation type="submission" date="2019-06" db="EMBL/GenBank/DDBJ databases">
        <title>A distant relative of Phikzvirus genus phages from a therapeutic phage collection.</title>
        <authorList>
            <person name="Hejnowicz M.S."/>
            <person name="Dabrowski K."/>
            <person name="Gawor J."/>
            <person name="Weber-Dabrowska B."/>
            <person name="Gromadka R."/>
            <person name="Lobocka M.B."/>
        </authorList>
    </citation>
    <scope>NUCLEOTIDE SEQUENCE [LARGE SCALE GENOMIC DNA]</scope>
</reference>
<organism evidence="1 2">
    <name type="scientific">Pseudomonas phage vB_PaeM_PS119XW</name>
    <dbReference type="NCBI Taxonomy" id="2601632"/>
    <lineage>
        <taxon>Viruses</taxon>
        <taxon>Duplodnaviria</taxon>
        <taxon>Heunggongvirae</taxon>
        <taxon>Uroviricota</taxon>
        <taxon>Caudoviricetes</taxon>
        <taxon>Chimalliviridae</taxon>
        <taxon>Pawinskivirus</taxon>
        <taxon>Pawinskivirus PS119XW</taxon>
    </lineage>
</organism>
<dbReference type="KEGG" id="vg:77937084"/>
<accession>A0A5C1K944</accession>
<evidence type="ECO:0000313" key="2">
    <source>
        <dbReference type="Proteomes" id="UP000322144"/>
    </source>
</evidence>
<evidence type="ECO:0000313" key="1">
    <source>
        <dbReference type="EMBL" id="QEM42063.1"/>
    </source>
</evidence>
<dbReference type="GeneID" id="77937084"/>
<dbReference type="EMBL" id="MN103543">
    <property type="protein sequence ID" value="QEM42063.1"/>
    <property type="molecule type" value="Genomic_DNA"/>
</dbReference>
<protein>
    <submittedName>
        <fullName evidence="1">Uncharacterized protein</fullName>
    </submittedName>
</protein>